<feature type="signal peptide" evidence="2">
    <location>
        <begin position="1"/>
        <end position="17"/>
    </location>
</feature>
<keyword evidence="5" id="KW-1185">Reference proteome</keyword>
<feature type="domain" description="Cuticle protein CPCFC" evidence="3">
    <location>
        <begin position="196"/>
        <end position="212"/>
    </location>
</feature>
<dbReference type="AlphaFoldDB" id="A0A9P0FDM7"/>
<accession>A0A9P0FDM7</accession>
<sequence length="212" mass="23119">MFVKLTVFACSLALAIAAYNGPLAGGLPAAKYPAGIDPASCPDFPNCNNPLVAISNDPAAVRQFQPAQQPQHQQYQPQQYQPQQYQQPRQYQQPQQQYQGSISQYNPVLASQYQQQPAQGQYSSDVQNALNEGKYIGDGDYHGEGLAEALAPGHVQQAAPQYQPAPQYNQYNSAPQYQQYNQAPAVPAGHAQPAQIPAGVDPNSCPNYPYCH</sequence>
<evidence type="ECO:0000256" key="2">
    <source>
        <dbReference type="SAM" id="SignalP"/>
    </source>
</evidence>
<organism evidence="4 5">
    <name type="scientific">Brassicogethes aeneus</name>
    <name type="common">Rape pollen beetle</name>
    <name type="synonym">Meligethes aeneus</name>
    <dbReference type="NCBI Taxonomy" id="1431903"/>
    <lineage>
        <taxon>Eukaryota</taxon>
        <taxon>Metazoa</taxon>
        <taxon>Ecdysozoa</taxon>
        <taxon>Arthropoda</taxon>
        <taxon>Hexapoda</taxon>
        <taxon>Insecta</taxon>
        <taxon>Pterygota</taxon>
        <taxon>Neoptera</taxon>
        <taxon>Endopterygota</taxon>
        <taxon>Coleoptera</taxon>
        <taxon>Polyphaga</taxon>
        <taxon>Cucujiformia</taxon>
        <taxon>Nitidulidae</taxon>
        <taxon>Meligethinae</taxon>
        <taxon>Brassicogethes</taxon>
    </lineage>
</organism>
<dbReference type="Proteomes" id="UP001154078">
    <property type="component" value="Chromosome 2"/>
</dbReference>
<dbReference type="Pfam" id="PF17223">
    <property type="entry name" value="CPCFC"/>
    <property type="match status" value="1"/>
</dbReference>
<proteinExistence type="predicted"/>
<feature type="region of interest" description="Disordered" evidence="1">
    <location>
        <begin position="66"/>
        <end position="99"/>
    </location>
</feature>
<gene>
    <name evidence="4" type="ORF">MELIAE_LOCUS4402</name>
</gene>
<name>A0A9P0FDM7_BRAAE</name>
<keyword evidence="2" id="KW-0732">Signal</keyword>
<dbReference type="EMBL" id="OV121133">
    <property type="protein sequence ID" value="CAH0551880.1"/>
    <property type="molecule type" value="Genomic_DNA"/>
</dbReference>
<evidence type="ECO:0000256" key="1">
    <source>
        <dbReference type="SAM" id="MobiDB-lite"/>
    </source>
</evidence>
<reference evidence="4" key="1">
    <citation type="submission" date="2021-12" db="EMBL/GenBank/DDBJ databases">
        <authorList>
            <person name="King R."/>
        </authorList>
    </citation>
    <scope>NUCLEOTIDE SEQUENCE</scope>
</reference>
<protein>
    <recommendedName>
        <fullName evidence="3">Cuticle protein CPCFC domain-containing protein</fullName>
    </recommendedName>
</protein>
<evidence type="ECO:0000313" key="5">
    <source>
        <dbReference type="Proteomes" id="UP001154078"/>
    </source>
</evidence>
<evidence type="ECO:0000313" key="4">
    <source>
        <dbReference type="EMBL" id="CAH0551880.1"/>
    </source>
</evidence>
<dbReference type="InterPro" id="IPR033778">
    <property type="entry name" value="CPCFC"/>
</dbReference>
<dbReference type="GO" id="GO:0042302">
    <property type="term" value="F:structural constituent of cuticle"/>
    <property type="evidence" value="ECO:0007669"/>
    <property type="project" value="InterPro"/>
</dbReference>
<dbReference type="OrthoDB" id="8186685at2759"/>
<evidence type="ECO:0000259" key="3">
    <source>
        <dbReference type="Pfam" id="PF17223"/>
    </source>
</evidence>
<feature type="chain" id="PRO_5040460592" description="Cuticle protein CPCFC domain-containing protein" evidence="2">
    <location>
        <begin position="18"/>
        <end position="212"/>
    </location>
</feature>